<proteinExistence type="predicted"/>
<comment type="caution">
    <text evidence="2">The sequence shown here is derived from an EMBL/GenBank/DDBJ whole genome shotgun (WGS) entry which is preliminary data.</text>
</comment>
<name>X0T5T5_9ZZZZ</name>
<sequence>AREYLESRSDVETIKIVSETSIAVNVGEGRVRETPLNEPVLVSVALREEPSYRVWDEYAGILGRKERNPVRGEEVKLYVDGELVVRVNDDGELVESETTGSGGKAFFSYTFTEPRVYILRAEFKGGEHHFASTREISVSFKPFPWFLLVIPLALSVLLLAFLIWRRKVLSRFRFYLILVLALVGIACAAYGLYGEDLYPWIYLAFAPVAVWFMWFGYSLCRRLWGKRPPRGGGGPGIVPGPQGTAVPKAERKKAREGSIAIDFPQIREALPNVWGVGDELHISCSLKEGHGKIPAAESMEFYLDRRLLGRNKVNQRGKADLAYSVETKGTYVIGGKLGKKNKGERLIRIVDYREEIISLFNWLLQRWRSQGIDIPSEATPREIQQIVLSAKMGINEKLLDRIVGCFEETDYSEHLIERRHYEVMYLSQQALLSER</sequence>
<dbReference type="EMBL" id="BARS01004797">
    <property type="protein sequence ID" value="GAF83517.1"/>
    <property type="molecule type" value="Genomic_DNA"/>
</dbReference>
<keyword evidence="1" id="KW-1133">Transmembrane helix</keyword>
<organism evidence="2">
    <name type="scientific">marine sediment metagenome</name>
    <dbReference type="NCBI Taxonomy" id="412755"/>
    <lineage>
        <taxon>unclassified sequences</taxon>
        <taxon>metagenomes</taxon>
        <taxon>ecological metagenomes</taxon>
    </lineage>
</organism>
<accession>X0T5T5</accession>
<protein>
    <recommendedName>
        <fullName evidence="3">DUF4129 domain-containing protein</fullName>
    </recommendedName>
</protein>
<keyword evidence="1" id="KW-0812">Transmembrane</keyword>
<feature type="transmembrane region" description="Helical" evidence="1">
    <location>
        <begin position="174"/>
        <end position="193"/>
    </location>
</feature>
<feature type="non-terminal residue" evidence="2">
    <location>
        <position position="1"/>
    </location>
</feature>
<evidence type="ECO:0000313" key="2">
    <source>
        <dbReference type="EMBL" id="GAF83517.1"/>
    </source>
</evidence>
<feature type="transmembrane region" description="Helical" evidence="1">
    <location>
        <begin position="199"/>
        <end position="220"/>
    </location>
</feature>
<keyword evidence="1" id="KW-0472">Membrane</keyword>
<evidence type="ECO:0000256" key="1">
    <source>
        <dbReference type="SAM" id="Phobius"/>
    </source>
</evidence>
<reference evidence="2" key="1">
    <citation type="journal article" date="2014" name="Front. Microbiol.">
        <title>High frequency of phylogenetically diverse reductive dehalogenase-homologous genes in deep subseafloor sedimentary metagenomes.</title>
        <authorList>
            <person name="Kawai M."/>
            <person name="Futagami T."/>
            <person name="Toyoda A."/>
            <person name="Takaki Y."/>
            <person name="Nishi S."/>
            <person name="Hori S."/>
            <person name="Arai W."/>
            <person name="Tsubouchi T."/>
            <person name="Morono Y."/>
            <person name="Uchiyama I."/>
            <person name="Ito T."/>
            <person name="Fujiyama A."/>
            <person name="Inagaki F."/>
            <person name="Takami H."/>
        </authorList>
    </citation>
    <scope>NUCLEOTIDE SEQUENCE</scope>
    <source>
        <strain evidence="2">Expedition CK06-06</strain>
    </source>
</reference>
<evidence type="ECO:0008006" key="3">
    <source>
        <dbReference type="Google" id="ProtNLM"/>
    </source>
</evidence>
<feature type="transmembrane region" description="Helical" evidence="1">
    <location>
        <begin position="143"/>
        <end position="162"/>
    </location>
</feature>
<gene>
    <name evidence="2" type="ORF">S01H1_09382</name>
</gene>
<dbReference type="AlphaFoldDB" id="X0T5T5"/>